<dbReference type="EMBL" id="CDMZ01001368">
    <property type="protein sequence ID" value="CEM31534.1"/>
    <property type="molecule type" value="Genomic_DNA"/>
</dbReference>
<sequence>MFFIAKYGEEGPGRFFNPNCSCAILLDHLKVRASSDIQASLKKRRDDTKLSINQLQRQTVAFNHQLMQLEDELSRKKAATARQTPTDEEQKEKEQPPPSAKDTKGKKGGTPPPPEDEFDPNDPVKVLEKKIEEIRKTLTTNETRIGRRKDLIAQILTQEKKLERIDKVDFTTEDGSTDLKLRESPTSVALNFLQPKKTYKVTAFPPPPEPQIFDGSESPPQAKPPTPETGKKGGKKDKEEVEPPAENDEFAPFSLCFQLLDPDADPEEEAEKAAAAEKAAKGKKK</sequence>
<feature type="coiled-coil region" evidence="1">
    <location>
        <begin position="38"/>
        <end position="72"/>
    </location>
</feature>
<feature type="region of interest" description="Disordered" evidence="2">
    <location>
        <begin position="200"/>
        <end position="285"/>
    </location>
</feature>
<evidence type="ECO:0000313" key="3">
    <source>
        <dbReference type="EMBL" id="CEM31534.1"/>
    </source>
</evidence>
<keyword evidence="1" id="KW-0175">Coiled coil</keyword>
<accession>A0A0G4GMV8</accession>
<proteinExistence type="predicted"/>
<feature type="region of interest" description="Disordered" evidence="2">
    <location>
        <begin position="74"/>
        <end position="124"/>
    </location>
</feature>
<reference evidence="3" key="1">
    <citation type="submission" date="2014-11" db="EMBL/GenBank/DDBJ databases">
        <authorList>
            <person name="Otto D Thomas"/>
            <person name="Naeem Raeece"/>
        </authorList>
    </citation>
    <scope>NUCLEOTIDE SEQUENCE</scope>
</reference>
<protein>
    <submittedName>
        <fullName evidence="3">Uncharacterized protein</fullName>
    </submittedName>
</protein>
<name>A0A0G4GMV8_9ALVE</name>
<dbReference type="VEuPathDB" id="CryptoDB:Cvel_22610"/>
<evidence type="ECO:0000256" key="1">
    <source>
        <dbReference type="SAM" id="Coils"/>
    </source>
</evidence>
<organism evidence="3">
    <name type="scientific">Chromera velia CCMP2878</name>
    <dbReference type="NCBI Taxonomy" id="1169474"/>
    <lineage>
        <taxon>Eukaryota</taxon>
        <taxon>Sar</taxon>
        <taxon>Alveolata</taxon>
        <taxon>Colpodellida</taxon>
        <taxon>Chromeraceae</taxon>
        <taxon>Chromera</taxon>
    </lineage>
</organism>
<feature type="compositionally biased region" description="Basic and acidic residues" evidence="2">
    <location>
        <begin position="88"/>
        <end position="105"/>
    </location>
</feature>
<feature type="compositionally biased region" description="Basic and acidic residues" evidence="2">
    <location>
        <begin position="271"/>
        <end position="285"/>
    </location>
</feature>
<dbReference type="AlphaFoldDB" id="A0A0G4GMV8"/>
<evidence type="ECO:0000256" key="2">
    <source>
        <dbReference type="SAM" id="MobiDB-lite"/>
    </source>
</evidence>
<gene>
    <name evidence="3" type="ORF">Cvel_22610</name>
</gene>